<feature type="transmembrane region" description="Helical" evidence="1">
    <location>
        <begin position="161"/>
        <end position="177"/>
    </location>
</feature>
<dbReference type="Gene3D" id="3.30.530.20">
    <property type="match status" value="1"/>
</dbReference>
<keyword evidence="1" id="KW-0812">Transmembrane</keyword>
<dbReference type="OrthoDB" id="288089at2"/>
<keyword evidence="1" id="KW-0472">Membrane</keyword>
<evidence type="ECO:0000313" key="2">
    <source>
        <dbReference type="EMBL" id="EFH90192.1"/>
    </source>
</evidence>
<proteinExistence type="predicted"/>
<protein>
    <submittedName>
        <fullName evidence="2">Polyketide cyclase/dehydrase</fullName>
    </submittedName>
</protein>
<dbReference type="InterPro" id="IPR019587">
    <property type="entry name" value="Polyketide_cyclase/dehydratase"/>
</dbReference>
<accession>D6TDR0</accession>
<dbReference type="RefSeq" id="WP_007907321.1">
    <property type="nucleotide sequence ID" value="NZ_ADVG01000001.1"/>
</dbReference>
<gene>
    <name evidence="2" type="ORF">Krac_11802</name>
</gene>
<evidence type="ECO:0000313" key="3">
    <source>
        <dbReference type="Proteomes" id="UP000004508"/>
    </source>
</evidence>
<dbReference type="Proteomes" id="UP000004508">
    <property type="component" value="Unassembled WGS sequence"/>
</dbReference>
<organism evidence="2 3">
    <name type="scientific">Ktedonobacter racemifer DSM 44963</name>
    <dbReference type="NCBI Taxonomy" id="485913"/>
    <lineage>
        <taxon>Bacteria</taxon>
        <taxon>Bacillati</taxon>
        <taxon>Chloroflexota</taxon>
        <taxon>Ktedonobacteria</taxon>
        <taxon>Ktedonobacterales</taxon>
        <taxon>Ktedonobacteraceae</taxon>
        <taxon>Ktedonobacter</taxon>
    </lineage>
</organism>
<dbReference type="STRING" id="485913.Krac_11802"/>
<comment type="caution">
    <text evidence="2">The sequence shown here is derived from an EMBL/GenBank/DDBJ whole genome shotgun (WGS) entry which is preliminary data.</text>
</comment>
<dbReference type="EMBL" id="ADVG01000001">
    <property type="protein sequence ID" value="EFH90192.1"/>
    <property type="molecule type" value="Genomic_DNA"/>
</dbReference>
<sequence>MSQIVVTNERIVNAKPADVYAILSDYKRREQFLPENFQDYRIEKGGQGEGTVVQYRLHAANRERNYRMKVEEVVKGKVLRERDYDSSFVTTWTVSPENGGTQTRVGVASEWSGSSGIGGFFERTFAPLGLRNIYGDVLARLNSRVTGENLPAVKARSYKDLYIPLLAVGVVIGFIISRKREK</sequence>
<dbReference type="Pfam" id="PF10604">
    <property type="entry name" value="Polyketide_cyc2"/>
    <property type="match status" value="1"/>
</dbReference>
<dbReference type="SUPFAM" id="SSF55961">
    <property type="entry name" value="Bet v1-like"/>
    <property type="match status" value="1"/>
</dbReference>
<dbReference type="AlphaFoldDB" id="D6TDR0"/>
<keyword evidence="1" id="KW-1133">Transmembrane helix</keyword>
<dbReference type="CDD" id="cd07812">
    <property type="entry name" value="SRPBCC"/>
    <property type="match status" value="1"/>
</dbReference>
<name>D6TDR0_KTERA</name>
<reference evidence="2 3" key="1">
    <citation type="journal article" date="2011" name="Stand. Genomic Sci.">
        <title>Non-contiguous finished genome sequence and contextual data of the filamentous soil bacterium Ktedonobacter racemifer type strain (SOSP1-21).</title>
        <authorList>
            <person name="Chang Y.J."/>
            <person name="Land M."/>
            <person name="Hauser L."/>
            <person name="Chertkov O."/>
            <person name="Del Rio T.G."/>
            <person name="Nolan M."/>
            <person name="Copeland A."/>
            <person name="Tice H."/>
            <person name="Cheng J.F."/>
            <person name="Lucas S."/>
            <person name="Han C."/>
            <person name="Goodwin L."/>
            <person name="Pitluck S."/>
            <person name="Ivanova N."/>
            <person name="Ovchinikova G."/>
            <person name="Pati A."/>
            <person name="Chen A."/>
            <person name="Palaniappan K."/>
            <person name="Mavromatis K."/>
            <person name="Liolios K."/>
            <person name="Brettin T."/>
            <person name="Fiebig A."/>
            <person name="Rohde M."/>
            <person name="Abt B."/>
            <person name="Goker M."/>
            <person name="Detter J.C."/>
            <person name="Woyke T."/>
            <person name="Bristow J."/>
            <person name="Eisen J.A."/>
            <person name="Markowitz V."/>
            <person name="Hugenholtz P."/>
            <person name="Kyrpides N.C."/>
            <person name="Klenk H.P."/>
            <person name="Lapidus A."/>
        </authorList>
    </citation>
    <scope>NUCLEOTIDE SEQUENCE [LARGE SCALE GENOMIC DNA]</scope>
    <source>
        <strain evidence="3">DSM 44963</strain>
    </source>
</reference>
<dbReference type="InterPro" id="IPR023393">
    <property type="entry name" value="START-like_dom_sf"/>
</dbReference>
<dbReference type="InParanoid" id="D6TDR0"/>
<keyword evidence="3" id="KW-1185">Reference proteome</keyword>
<dbReference type="eggNOG" id="COG3832">
    <property type="taxonomic scope" value="Bacteria"/>
</dbReference>
<evidence type="ECO:0000256" key="1">
    <source>
        <dbReference type="SAM" id="Phobius"/>
    </source>
</evidence>